<protein>
    <submittedName>
        <fullName evidence="1">Uncharacterized protein</fullName>
    </submittedName>
</protein>
<accession>A0ABU7EQU2</accession>
<organism evidence="1 2">
    <name type="scientific">Characodon lateralis</name>
    <dbReference type="NCBI Taxonomy" id="208331"/>
    <lineage>
        <taxon>Eukaryota</taxon>
        <taxon>Metazoa</taxon>
        <taxon>Chordata</taxon>
        <taxon>Craniata</taxon>
        <taxon>Vertebrata</taxon>
        <taxon>Euteleostomi</taxon>
        <taxon>Actinopterygii</taxon>
        <taxon>Neopterygii</taxon>
        <taxon>Teleostei</taxon>
        <taxon>Neoteleostei</taxon>
        <taxon>Acanthomorphata</taxon>
        <taxon>Ovalentaria</taxon>
        <taxon>Atherinomorphae</taxon>
        <taxon>Cyprinodontiformes</taxon>
        <taxon>Goodeidae</taxon>
        <taxon>Characodon</taxon>
    </lineage>
</organism>
<keyword evidence="2" id="KW-1185">Reference proteome</keyword>
<dbReference type="EMBL" id="JAHUTJ010060610">
    <property type="protein sequence ID" value="MED6288444.1"/>
    <property type="molecule type" value="Genomic_DNA"/>
</dbReference>
<dbReference type="PANTHER" id="PTHR45936">
    <property type="entry name" value="TRNA-DIHYDROURIDINE(20) SYNTHASE [NAD(P)+]-LIKE"/>
    <property type="match status" value="1"/>
</dbReference>
<dbReference type="Proteomes" id="UP001352852">
    <property type="component" value="Unassembled WGS sequence"/>
</dbReference>
<evidence type="ECO:0000313" key="1">
    <source>
        <dbReference type="EMBL" id="MED6288444.1"/>
    </source>
</evidence>
<reference evidence="1 2" key="1">
    <citation type="submission" date="2021-06" db="EMBL/GenBank/DDBJ databases">
        <authorList>
            <person name="Palmer J.M."/>
        </authorList>
    </citation>
    <scope>NUCLEOTIDE SEQUENCE [LARGE SCALE GENOMIC DNA]</scope>
    <source>
        <strain evidence="1 2">CL_MEX2019</strain>
        <tissue evidence="1">Muscle</tissue>
    </source>
</reference>
<gene>
    <name evidence="1" type="ORF">CHARACLAT_026576</name>
</gene>
<dbReference type="PANTHER" id="PTHR45936:SF1">
    <property type="entry name" value="TRNA-DIHYDROURIDINE(20) SYNTHASE [NAD(P)+]-LIKE"/>
    <property type="match status" value="1"/>
</dbReference>
<sequence>MRQTLQPTQVAQAIRYDNHAFNTKYCLCQMLRDKVESPLGRQVQAAQTNAEISEAYGLQKFYQEIQEQLQAKKDALHSSNQPDRPIMDGDVMTMAVKFER</sequence>
<dbReference type="InterPro" id="IPR052582">
    <property type="entry name" value="tRNA-DUS-like"/>
</dbReference>
<comment type="caution">
    <text evidence="1">The sequence shown here is derived from an EMBL/GenBank/DDBJ whole genome shotgun (WGS) entry which is preliminary data.</text>
</comment>
<proteinExistence type="predicted"/>
<evidence type="ECO:0000313" key="2">
    <source>
        <dbReference type="Proteomes" id="UP001352852"/>
    </source>
</evidence>
<name>A0ABU7EQU2_9TELE</name>